<dbReference type="Proteomes" id="UP000813444">
    <property type="component" value="Unassembled WGS sequence"/>
</dbReference>
<dbReference type="AlphaFoldDB" id="A0A8K0SZW2"/>
<evidence type="ECO:0000313" key="2">
    <source>
        <dbReference type="Proteomes" id="UP000813444"/>
    </source>
</evidence>
<reference evidence="1" key="1">
    <citation type="journal article" date="2021" name="Nat. Commun.">
        <title>Genetic determinants of endophytism in the Arabidopsis root mycobiome.</title>
        <authorList>
            <person name="Mesny F."/>
            <person name="Miyauchi S."/>
            <person name="Thiergart T."/>
            <person name="Pickel B."/>
            <person name="Atanasova L."/>
            <person name="Karlsson M."/>
            <person name="Huettel B."/>
            <person name="Barry K.W."/>
            <person name="Haridas S."/>
            <person name="Chen C."/>
            <person name="Bauer D."/>
            <person name="Andreopoulos W."/>
            <person name="Pangilinan J."/>
            <person name="LaButti K."/>
            <person name="Riley R."/>
            <person name="Lipzen A."/>
            <person name="Clum A."/>
            <person name="Drula E."/>
            <person name="Henrissat B."/>
            <person name="Kohler A."/>
            <person name="Grigoriev I.V."/>
            <person name="Martin F.M."/>
            <person name="Hacquard S."/>
        </authorList>
    </citation>
    <scope>NUCLEOTIDE SEQUENCE</scope>
    <source>
        <strain evidence="1">MPI-CAGE-CH-0235</strain>
    </source>
</reference>
<protein>
    <submittedName>
        <fullName evidence="1">Uncharacterized protein</fullName>
    </submittedName>
</protein>
<organism evidence="1 2">
    <name type="scientific">Stachybotrys elegans</name>
    <dbReference type="NCBI Taxonomy" id="80388"/>
    <lineage>
        <taxon>Eukaryota</taxon>
        <taxon>Fungi</taxon>
        <taxon>Dikarya</taxon>
        <taxon>Ascomycota</taxon>
        <taxon>Pezizomycotina</taxon>
        <taxon>Sordariomycetes</taxon>
        <taxon>Hypocreomycetidae</taxon>
        <taxon>Hypocreales</taxon>
        <taxon>Stachybotryaceae</taxon>
        <taxon>Stachybotrys</taxon>
    </lineage>
</organism>
<proteinExistence type="predicted"/>
<dbReference type="EMBL" id="JAGPNK010000002">
    <property type="protein sequence ID" value="KAH7326529.1"/>
    <property type="molecule type" value="Genomic_DNA"/>
</dbReference>
<comment type="caution">
    <text evidence="1">The sequence shown here is derived from an EMBL/GenBank/DDBJ whole genome shotgun (WGS) entry which is preliminary data.</text>
</comment>
<name>A0A8K0SZW2_9HYPO</name>
<accession>A0A8K0SZW2</accession>
<keyword evidence="2" id="KW-1185">Reference proteome</keyword>
<sequence length="103" mass="11384">MLPKSLPAYFYPVGINAQSRLSSPSLDRVMVHFPQGLACVWSPRFQPQPTCRRDVPTNSGLLFDCSCRLLLQAACRFSRSNLLAPHTQAAATSSLSAHHWLST</sequence>
<evidence type="ECO:0000313" key="1">
    <source>
        <dbReference type="EMBL" id="KAH7326529.1"/>
    </source>
</evidence>
<gene>
    <name evidence="1" type="ORF">B0I35DRAFT_422947</name>
</gene>